<accession>A0AAV7EGP9</accession>
<name>A0AAV7EGP9_ARIFI</name>
<dbReference type="AlphaFoldDB" id="A0AAV7EGP9"/>
<dbReference type="PANTHER" id="PTHR36350:SF3">
    <property type="entry name" value="TRANSMEMBRANE PROTEIN"/>
    <property type="match status" value="1"/>
</dbReference>
<evidence type="ECO:0000313" key="4">
    <source>
        <dbReference type="Proteomes" id="UP000825729"/>
    </source>
</evidence>
<protein>
    <submittedName>
        <fullName evidence="3">Uncharacterized protein</fullName>
    </submittedName>
</protein>
<feature type="region of interest" description="Disordered" evidence="2">
    <location>
        <begin position="1"/>
        <end position="38"/>
    </location>
</feature>
<dbReference type="Proteomes" id="UP000825729">
    <property type="component" value="Unassembled WGS sequence"/>
</dbReference>
<keyword evidence="1" id="KW-0175">Coiled coil</keyword>
<feature type="coiled-coil region" evidence="1">
    <location>
        <begin position="270"/>
        <end position="297"/>
    </location>
</feature>
<dbReference type="EMBL" id="JAINDJ010000005">
    <property type="protein sequence ID" value="KAG9448028.1"/>
    <property type="molecule type" value="Genomic_DNA"/>
</dbReference>
<proteinExistence type="predicted"/>
<gene>
    <name evidence="3" type="ORF">H6P81_014156</name>
</gene>
<evidence type="ECO:0000313" key="3">
    <source>
        <dbReference type="EMBL" id="KAG9448028.1"/>
    </source>
</evidence>
<evidence type="ECO:0000256" key="2">
    <source>
        <dbReference type="SAM" id="MobiDB-lite"/>
    </source>
</evidence>
<evidence type="ECO:0000256" key="1">
    <source>
        <dbReference type="SAM" id="Coils"/>
    </source>
</evidence>
<comment type="caution">
    <text evidence="3">The sequence shown here is derived from an EMBL/GenBank/DDBJ whole genome shotgun (WGS) entry which is preliminary data.</text>
</comment>
<reference evidence="3 4" key="1">
    <citation type="submission" date="2021-07" db="EMBL/GenBank/DDBJ databases">
        <title>The Aristolochia fimbriata genome: insights into angiosperm evolution, floral development and chemical biosynthesis.</title>
        <authorList>
            <person name="Jiao Y."/>
        </authorList>
    </citation>
    <scope>NUCLEOTIDE SEQUENCE [LARGE SCALE GENOMIC DNA]</scope>
    <source>
        <strain evidence="3">IBCAS-2021</strain>
        <tissue evidence="3">Leaf</tissue>
    </source>
</reference>
<keyword evidence="4" id="KW-1185">Reference proteome</keyword>
<sequence>MSLVRVGTDQSRDVDNNNNKQQRQVAVRTQPPQQKQQQQSFWGWIAKNLMTRQRLEGAVMVAVTTAAIVAIRRKYSGGKAAAAKAAPAPSSSGTRRTFQRSVSMAAIRGGRSVLQRALDAQSARVDGGTFLKAKAELVTLLSKLTNKEEMDFHELERLVAKMEMSGKEAEAVKILRDARDKALKDGLTHEAYELEMLMVEMLIYDGDIRSAEACNCLANDEISDARRPLYKAVIAVMAGNIEKARKCWDDFLCIRVLCNSPTTCGVAESLPEASDEFEEFRNVIVALQKEIEEIHKEASKKTSFKL</sequence>
<dbReference type="PANTHER" id="PTHR36350">
    <property type="entry name" value="TRANSMEMBRANE PROTEIN"/>
    <property type="match status" value="1"/>
</dbReference>
<organism evidence="3 4">
    <name type="scientific">Aristolochia fimbriata</name>
    <name type="common">White veined hardy Dutchman's pipe vine</name>
    <dbReference type="NCBI Taxonomy" id="158543"/>
    <lineage>
        <taxon>Eukaryota</taxon>
        <taxon>Viridiplantae</taxon>
        <taxon>Streptophyta</taxon>
        <taxon>Embryophyta</taxon>
        <taxon>Tracheophyta</taxon>
        <taxon>Spermatophyta</taxon>
        <taxon>Magnoliopsida</taxon>
        <taxon>Magnoliidae</taxon>
        <taxon>Piperales</taxon>
        <taxon>Aristolochiaceae</taxon>
        <taxon>Aristolochia</taxon>
    </lineage>
</organism>